<evidence type="ECO:0000313" key="1">
    <source>
        <dbReference type="EMBL" id="AFS78656.1"/>
    </source>
</evidence>
<dbReference type="AlphaFoldDB" id="K0B1T2"/>
<dbReference type="RefSeq" id="WP_014967792.1">
    <property type="nucleotide sequence ID" value="NC_018664.1"/>
</dbReference>
<reference evidence="1 2" key="1">
    <citation type="journal article" date="2012" name="PLoS ONE">
        <title>The purine-utilizing bacterium Clostridium acidurici 9a: a genome-guided metabolic reconsideration.</title>
        <authorList>
            <person name="Hartwich K."/>
            <person name="Poehlein A."/>
            <person name="Daniel R."/>
        </authorList>
    </citation>
    <scope>NUCLEOTIDE SEQUENCE [LARGE SCALE GENOMIC DNA]</scope>
    <source>
        <strain evidence="2">ATCC 7906 / DSM 604 / BCRC 14475 / CIP 104303 / KCTC 5404 / NCIMB 10678 / 9a</strain>
    </source>
</reference>
<dbReference type="HOGENOM" id="CLU_2750512_0_0_9"/>
<proteinExistence type="predicted"/>
<evidence type="ECO:0000313" key="2">
    <source>
        <dbReference type="Proteomes" id="UP000006094"/>
    </source>
</evidence>
<keyword evidence="2" id="KW-1185">Reference proteome</keyword>
<protein>
    <submittedName>
        <fullName evidence="1">Uncharacterized protein</fullName>
    </submittedName>
</protein>
<dbReference type="EMBL" id="CP003326">
    <property type="protein sequence ID" value="AFS78656.1"/>
    <property type="molecule type" value="Genomic_DNA"/>
</dbReference>
<dbReference type="KEGG" id="cad:Curi_c16490"/>
<gene>
    <name evidence="1" type="ordered locus">Curi_c16490</name>
</gene>
<dbReference type="Proteomes" id="UP000006094">
    <property type="component" value="Chromosome"/>
</dbReference>
<dbReference type="STRING" id="1128398.Curi_c16490"/>
<accession>K0B1T2</accession>
<organism evidence="1 2">
    <name type="scientific">Gottschalkia acidurici (strain ATCC 7906 / DSM 604 / BCRC 14475 / CIP 104303 / KCTC 5404 / NCIMB 10678 / 9a)</name>
    <name type="common">Clostridium acidurici</name>
    <dbReference type="NCBI Taxonomy" id="1128398"/>
    <lineage>
        <taxon>Bacteria</taxon>
        <taxon>Bacillati</taxon>
        <taxon>Bacillota</taxon>
        <taxon>Tissierellia</taxon>
        <taxon>Tissierellales</taxon>
        <taxon>Gottschalkiaceae</taxon>
        <taxon>Gottschalkia</taxon>
    </lineage>
</organism>
<sequence length="70" mass="8398">MKYGRVSGKEEIWFENGNLKSVGEYELGICLKLNEWDLEGKLIKEKLVPTEEDIKNLNREREWNERLTRE</sequence>
<name>K0B1T2_GOTA9</name>
<dbReference type="OrthoDB" id="517576at2"/>